<dbReference type="Pfam" id="PF16193">
    <property type="entry name" value="AAA_assoc_2"/>
    <property type="match status" value="1"/>
</dbReference>
<dbReference type="CDD" id="cd18139">
    <property type="entry name" value="HLD_clamp_RarA"/>
    <property type="match status" value="1"/>
</dbReference>
<evidence type="ECO:0000313" key="6">
    <source>
        <dbReference type="Proteomes" id="UP000289440"/>
    </source>
</evidence>
<evidence type="ECO:0000259" key="3">
    <source>
        <dbReference type="SMART" id="SM00382"/>
    </source>
</evidence>
<dbReference type="GO" id="GO:0009378">
    <property type="term" value="F:four-way junction helicase activity"/>
    <property type="evidence" value="ECO:0007669"/>
    <property type="project" value="InterPro"/>
</dbReference>
<name>A0A449A4D0_9BACT</name>
<dbReference type="Gene3D" id="3.40.50.300">
    <property type="entry name" value="P-loop containing nucleotide triphosphate hydrolases"/>
    <property type="match status" value="1"/>
</dbReference>
<keyword evidence="6" id="KW-1185">Reference proteome</keyword>
<dbReference type="InterPro" id="IPR032423">
    <property type="entry name" value="AAA_assoc_2"/>
</dbReference>
<dbReference type="Pfam" id="PF12002">
    <property type="entry name" value="MgsA_C"/>
    <property type="match status" value="1"/>
</dbReference>
<dbReference type="Pfam" id="PF05496">
    <property type="entry name" value="RuvB_N"/>
    <property type="match status" value="1"/>
</dbReference>
<dbReference type="Gene3D" id="1.10.3710.10">
    <property type="entry name" value="DNA polymerase III clamp loader subunits, C-terminal domain"/>
    <property type="match status" value="1"/>
</dbReference>
<dbReference type="GO" id="GO:0008047">
    <property type="term" value="F:enzyme activator activity"/>
    <property type="evidence" value="ECO:0007669"/>
    <property type="project" value="TreeGrafter"/>
</dbReference>
<dbReference type="InterPro" id="IPR027417">
    <property type="entry name" value="P-loop_NTPase"/>
</dbReference>
<dbReference type="AlphaFoldDB" id="A0A449A4D0"/>
<dbReference type="InterPro" id="IPR008824">
    <property type="entry name" value="RuvB-like_N"/>
</dbReference>
<dbReference type="PANTHER" id="PTHR13779:SF7">
    <property type="entry name" value="ATPASE WRNIP1"/>
    <property type="match status" value="1"/>
</dbReference>
<dbReference type="Gene3D" id="1.20.272.10">
    <property type="match status" value="1"/>
</dbReference>
<accession>A0A449A4D0</accession>
<evidence type="ECO:0000256" key="2">
    <source>
        <dbReference type="ARBA" id="ARBA00022840"/>
    </source>
</evidence>
<dbReference type="GO" id="GO:0003677">
    <property type="term" value="F:DNA binding"/>
    <property type="evidence" value="ECO:0007669"/>
    <property type="project" value="InterPro"/>
</dbReference>
<dbReference type="InterPro" id="IPR021886">
    <property type="entry name" value="MgsA_C"/>
</dbReference>
<dbReference type="Proteomes" id="UP000289440">
    <property type="component" value="Chromosome"/>
</dbReference>
<dbReference type="InterPro" id="IPR051314">
    <property type="entry name" value="AAA_ATPase_RarA/MGS1/WRNIP1"/>
</dbReference>
<reference evidence="4 6" key="1">
    <citation type="submission" date="2019-01" db="EMBL/GenBank/DDBJ databases">
        <authorList>
            <consortium name="Pathogen Informatics"/>
        </authorList>
    </citation>
    <scope>NUCLEOTIDE SEQUENCE [LARGE SCALE GENOMIC DNA]</scope>
    <source>
        <strain evidence="4 6">NCTC10166</strain>
        <plasmid evidence="6">2</plasmid>
    </source>
</reference>
<geneLocation type="plasmid" evidence="5">
    <name>2</name>
</geneLocation>
<dbReference type="Gene3D" id="1.10.8.60">
    <property type="match status" value="1"/>
</dbReference>
<dbReference type="CDD" id="cd00009">
    <property type="entry name" value="AAA"/>
    <property type="match status" value="1"/>
</dbReference>
<dbReference type="EMBL" id="LR214951">
    <property type="protein sequence ID" value="VEU59105.1"/>
    <property type="molecule type" value="Genomic_DNA"/>
</dbReference>
<dbReference type="InterPro" id="IPR008921">
    <property type="entry name" value="DNA_pol3_clamp-load_cplx_C"/>
</dbReference>
<dbReference type="KEGG" id="mnu:NCTC10166_00059"/>
<sequence>MNNITSKIFVPEKLDDIVGQSHIKFLLKKIIDHKNNTSFIFYGESGIGKTSSAIVLAKELGKKFVIFNSVLDNKEKLINYINNYDIIIIDEIHRLNKDKQDILLSFLEEKNKTFYATTTENPFFKVNPAIRSRLQILQFEKISEEDITNALQKIIKNKKINLIFDKETLEKFVRISSGDLRNVFNNLELLINLKFKGKITIEILEKIFPHKNFYYDYKKDASYDNLSAFHKSVRGSDVDASLYYGLLLVVGGNLDGLFRRMLAIAYEDIGLANSLIGLKVDTAIKAAERLGMPEAILPIGNIIIELALSPKSNSSYLATQKALNTINENKVYQVPKHLKDNHYASAAKLKNGIGYLYPHDFANSYVEQQYMPKELIEEKFFHFKNNANERKIKEYWKQIKEKNNNK</sequence>
<dbReference type="OrthoDB" id="9778364at2"/>
<keyword evidence="2" id="KW-0067">ATP-binding</keyword>
<evidence type="ECO:0000313" key="4">
    <source>
        <dbReference type="EMBL" id="VEU59105.1"/>
    </source>
</evidence>
<dbReference type="SUPFAM" id="SSF48019">
    <property type="entry name" value="post-AAA+ oligomerization domain-like"/>
    <property type="match status" value="1"/>
</dbReference>
<dbReference type="GO" id="GO:0005524">
    <property type="term" value="F:ATP binding"/>
    <property type="evidence" value="ECO:0007669"/>
    <property type="project" value="UniProtKB-KW"/>
</dbReference>
<dbReference type="EMBL" id="LR214952">
    <property type="protein sequence ID" value="VEU59873.1"/>
    <property type="molecule type" value="Genomic_DNA"/>
</dbReference>
<organism evidence="4 6">
    <name type="scientific">Mesomycoplasma neurolyticum</name>
    <dbReference type="NCBI Taxonomy" id="2120"/>
    <lineage>
        <taxon>Bacteria</taxon>
        <taxon>Bacillati</taxon>
        <taxon>Mycoplasmatota</taxon>
        <taxon>Mycoplasmoidales</taxon>
        <taxon>Metamycoplasmataceae</taxon>
        <taxon>Mesomycoplasma</taxon>
    </lineage>
</organism>
<dbReference type="InterPro" id="IPR003593">
    <property type="entry name" value="AAA+_ATPase"/>
</dbReference>
<keyword evidence="1" id="KW-0547">Nucleotide-binding</keyword>
<protein>
    <submittedName>
        <fullName evidence="4">ATPase</fullName>
    </submittedName>
</protein>
<dbReference type="GO" id="GO:0000731">
    <property type="term" value="P:DNA synthesis involved in DNA repair"/>
    <property type="evidence" value="ECO:0007669"/>
    <property type="project" value="TreeGrafter"/>
</dbReference>
<dbReference type="KEGG" id="mnu:NCTC10166_00860"/>
<dbReference type="GO" id="GO:0006310">
    <property type="term" value="P:DNA recombination"/>
    <property type="evidence" value="ECO:0007669"/>
    <property type="project" value="InterPro"/>
</dbReference>
<dbReference type="Proteomes" id="UP000289440">
    <property type="component" value="Plasmid 2"/>
</dbReference>
<evidence type="ECO:0000313" key="5">
    <source>
        <dbReference type="EMBL" id="VEU59873.1"/>
    </source>
</evidence>
<proteinExistence type="predicted"/>
<keyword evidence="5" id="KW-0614">Plasmid</keyword>
<dbReference type="GO" id="GO:0017116">
    <property type="term" value="F:single-stranded DNA helicase activity"/>
    <property type="evidence" value="ECO:0007669"/>
    <property type="project" value="TreeGrafter"/>
</dbReference>
<dbReference type="GO" id="GO:0006261">
    <property type="term" value="P:DNA-templated DNA replication"/>
    <property type="evidence" value="ECO:0007669"/>
    <property type="project" value="TreeGrafter"/>
</dbReference>
<dbReference type="RefSeq" id="WP_129719492.1">
    <property type="nucleotide sequence ID" value="NZ_LR214951.1"/>
</dbReference>
<evidence type="ECO:0000256" key="1">
    <source>
        <dbReference type="ARBA" id="ARBA00022741"/>
    </source>
</evidence>
<dbReference type="SMART" id="SM00382">
    <property type="entry name" value="AAA"/>
    <property type="match status" value="1"/>
</dbReference>
<dbReference type="SUPFAM" id="SSF52540">
    <property type="entry name" value="P-loop containing nucleoside triphosphate hydrolases"/>
    <property type="match status" value="1"/>
</dbReference>
<dbReference type="PANTHER" id="PTHR13779">
    <property type="entry name" value="WERNER HELICASE-INTERACTING PROTEIN 1 FAMILY MEMBER"/>
    <property type="match status" value="1"/>
</dbReference>
<gene>
    <name evidence="4" type="primary">mgs1_1</name>
    <name evidence="5" type="synonym">mgs1_2</name>
    <name evidence="4" type="ORF">NCTC10166_00059</name>
    <name evidence="5" type="ORF">NCTC10166_00860</name>
</gene>
<feature type="domain" description="AAA+ ATPase" evidence="3">
    <location>
        <begin position="35"/>
        <end position="143"/>
    </location>
</feature>